<protein>
    <submittedName>
        <fullName evidence="3">Kazal-like domain-containing protein</fullName>
    </submittedName>
</protein>
<name>A0A5S6QQ25_TRIMR</name>
<feature type="chain" id="PRO_5024400412" evidence="1">
    <location>
        <begin position="24"/>
        <end position="76"/>
    </location>
</feature>
<sequence length="76" mass="8458">MMKSLALLALFAIVFYNGIEVQAKGVRDCMDSDCAQQLEHAKPCLVDKKGDNCAEHMQSYMGCIRECYSPRGAQKP</sequence>
<dbReference type="WBParaSite" id="TMUE_2000008977.1">
    <property type="protein sequence ID" value="TMUE_2000008977.1"/>
    <property type="gene ID" value="WBGene00300465"/>
</dbReference>
<accession>A0A5S6QQ25</accession>
<feature type="signal peptide" evidence="1">
    <location>
        <begin position="1"/>
        <end position="23"/>
    </location>
</feature>
<organism evidence="2 3">
    <name type="scientific">Trichuris muris</name>
    <name type="common">Mouse whipworm</name>
    <dbReference type="NCBI Taxonomy" id="70415"/>
    <lineage>
        <taxon>Eukaryota</taxon>
        <taxon>Metazoa</taxon>
        <taxon>Ecdysozoa</taxon>
        <taxon>Nematoda</taxon>
        <taxon>Enoplea</taxon>
        <taxon>Dorylaimia</taxon>
        <taxon>Trichinellida</taxon>
        <taxon>Trichuridae</taxon>
        <taxon>Trichuris</taxon>
    </lineage>
</organism>
<dbReference type="AlphaFoldDB" id="A0A5S6QQ25"/>
<proteinExistence type="predicted"/>
<dbReference type="Proteomes" id="UP000046395">
    <property type="component" value="Unassembled WGS sequence"/>
</dbReference>
<reference evidence="3" key="1">
    <citation type="submission" date="2019-12" db="UniProtKB">
        <authorList>
            <consortium name="WormBaseParasite"/>
        </authorList>
    </citation>
    <scope>IDENTIFICATION</scope>
</reference>
<evidence type="ECO:0000256" key="1">
    <source>
        <dbReference type="SAM" id="SignalP"/>
    </source>
</evidence>
<keyword evidence="2" id="KW-1185">Reference proteome</keyword>
<keyword evidence="1" id="KW-0732">Signal</keyword>
<evidence type="ECO:0000313" key="3">
    <source>
        <dbReference type="WBParaSite" id="TMUE_2000008977.1"/>
    </source>
</evidence>
<evidence type="ECO:0000313" key="2">
    <source>
        <dbReference type="Proteomes" id="UP000046395"/>
    </source>
</evidence>